<gene>
    <name evidence="2" type="ORF">BDV34DRAFT_134325</name>
</gene>
<keyword evidence="1" id="KW-0812">Transmembrane</keyword>
<evidence type="ECO:0000313" key="2">
    <source>
        <dbReference type="EMBL" id="KAB8203379.1"/>
    </source>
</evidence>
<feature type="transmembrane region" description="Helical" evidence="1">
    <location>
        <begin position="12"/>
        <end position="35"/>
    </location>
</feature>
<keyword evidence="1" id="KW-0472">Membrane</keyword>
<keyword evidence="1" id="KW-1133">Transmembrane helix</keyword>
<proteinExistence type="predicted"/>
<dbReference type="EMBL" id="ML734992">
    <property type="protein sequence ID" value="KAB8203379.1"/>
    <property type="molecule type" value="Genomic_DNA"/>
</dbReference>
<keyword evidence="3" id="KW-1185">Reference proteome</keyword>
<accession>A0A5N6DEH5</accession>
<evidence type="ECO:0000256" key="1">
    <source>
        <dbReference type="SAM" id="Phobius"/>
    </source>
</evidence>
<dbReference type="Proteomes" id="UP000326532">
    <property type="component" value="Unassembled WGS sequence"/>
</dbReference>
<name>A0A5N6DEH5_ASPPA</name>
<dbReference type="AlphaFoldDB" id="A0A5N6DEH5"/>
<dbReference type="VEuPathDB" id="FungiDB:BDV34DRAFT_134325"/>
<evidence type="ECO:0000313" key="3">
    <source>
        <dbReference type="Proteomes" id="UP000326532"/>
    </source>
</evidence>
<reference evidence="2 3" key="1">
    <citation type="submission" date="2019-04" db="EMBL/GenBank/DDBJ databases">
        <title>Fungal friends and foes A comparative genomics study of 23 Aspergillus species from section Flavi.</title>
        <authorList>
            <consortium name="DOE Joint Genome Institute"/>
            <person name="Kjaerbolling I."/>
            <person name="Vesth T.C."/>
            <person name="Frisvad J.C."/>
            <person name="Nybo J.L."/>
            <person name="Theobald S."/>
            <person name="Kildgaard S."/>
            <person name="Petersen T.I."/>
            <person name="Kuo A."/>
            <person name="Sato A."/>
            <person name="Lyhne E.K."/>
            <person name="Kogle M.E."/>
            <person name="Wiebenga A."/>
            <person name="Kun R.S."/>
            <person name="Lubbers R.J."/>
            <person name="Makela M.R."/>
            <person name="Barry K."/>
            <person name="Chovatia M."/>
            <person name="Clum A."/>
            <person name="Daum C."/>
            <person name="Haridas S."/>
            <person name="He G."/>
            <person name="LaButti K."/>
            <person name="Lipzen A."/>
            <person name="Mondo S."/>
            <person name="Pangilinan J."/>
            <person name="Riley R."/>
            <person name="Salamov A."/>
            <person name="Simmons B.A."/>
            <person name="Magnuson J.K."/>
            <person name="Henrissat B."/>
            <person name="Mortensen U.H."/>
            <person name="Larsen T.O."/>
            <person name="De vries R.P."/>
            <person name="Grigoriev I.V."/>
            <person name="Machida M."/>
            <person name="Baker S.E."/>
            <person name="Andersen M.R."/>
        </authorList>
    </citation>
    <scope>NUCLEOTIDE SEQUENCE [LARGE SCALE GENOMIC DNA]</scope>
    <source>
        <strain evidence="2 3">CBS 117618</strain>
    </source>
</reference>
<organism evidence="2 3">
    <name type="scientific">Aspergillus parasiticus</name>
    <dbReference type="NCBI Taxonomy" id="5067"/>
    <lineage>
        <taxon>Eukaryota</taxon>
        <taxon>Fungi</taxon>
        <taxon>Dikarya</taxon>
        <taxon>Ascomycota</taxon>
        <taxon>Pezizomycotina</taxon>
        <taxon>Eurotiomycetes</taxon>
        <taxon>Eurotiomycetidae</taxon>
        <taxon>Eurotiales</taxon>
        <taxon>Aspergillaceae</taxon>
        <taxon>Aspergillus</taxon>
        <taxon>Aspergillus subgen. Circumdati</taxon>
    </lineage>
</organism>
<protein>
    <submittedName>
        <fullName evidence="2">Uncharacterized protein</fullName>
    </submittedName>
</protein>
<sequence>MCVWVCPWSAPMMCYTSVVLLVSIWLHCVSFPFLWRGFIAGPGPGARQLVLLARLDGENIWVELQEKRQGNPKLEYRLRSD</sequence>